<evidence type="ECO:0000256" key="1">
    <source>
        <dbReference type="SAM" id="MobiDB-lite"/>
    </source>
</evidence>
<organism evidence="2 3">
    <name type="scientific">Anopheles dirus</name>
    <dbReference type="NCBI Taxonomy" id="7168"/>
    <lineage>
        <taxon>Eukaryota</taxon>
        <taxon>Metazoa</taxon>
        <taxon>Ecdysozoa</taxon>
        <taxon>Arthropoda</taxon>
        <taxon>Hexapoda</taxon>
        <taxon>Insecta</taxon>
        <taxon>Pterygota</taxon>
        <taxon>Neoptera</taxon>
        <taxon>Endopterygota</taxon>
        <taxon>Diptera</taxon>
        <taxon>Nematocera</taxon>
        <taxon>Culicoidea</taxon>
        <taxon>Culicidae</taxon>
        <taxon>Anophelinae</taxon>
        <taxon>Anopheles</taxon>
    </lineage>
</organism>
<name>A0A182NRY2_9DIPT</name>
<dbReference type="InterPro" id="IPR029021">
    <property type="entry name" value="Prot-tyrosine_phosphatase-like"/>
</dbReference>
<evidence type="ECO:0000313" key="3">
    <source>
        <dbReference type="Proteomes" id="UP000075884"/>
    </source>
</evidence>
<accession>A0A182NRY2</accession>
<dbReference type="EnsemblMetazoa" id="ADIR010422-RA">
    <property type="protein sequence ID" value="ADIR010422-PA"/>
    <property type="gene ID" value="ADIR010422"/>
</dbReference>
<reference evidence="3" key="1">
    <citation type="submission" date="2013-03" db="EMBL/GenBank/DDBJ databases">
        <title>The Genome Sequence of Anopheles dirus WRAIR2.</title>
        <authorList>
            <consortium name="The Broad Institute Genomics Platform"/>
            <person name="Neafsey D.E."/>
            <person name="Walton C."/>
            <person name="Walker B."/>
            <person name="Young S.K."/>
            <person name="Zeng Q."/>
            <person name="Gargeya S."/>
            <person name="Fitzgerald M."/>
            <person name="Haas B."/>
            <person name="Abouelleil A."/>
            <person name="Allen A.W."/>
            <person name="Alvarado L."/>
            <person name="Arachchi H.M."/>
            <person name="Berlin A.M."/>
            <person name="Chapman S.B."/>
            <person name="Gainer-Dewar J."/>
            <person name="Goldberg J."/>
            <person name="Griggs A."/>
            <person name="Gujja S."/>
            <person name="Hansen M."/>
            <person name="Howarth C."/>
            <person name="Imamovic A."/>
            <person name="Ireland A."/>
            <person name="Larimer J."/>
            <person name="McCowan C."/>
            <person name="Murphy C."/>
            <person name="Pearson M."/>
            <person name="Poon T.W."/>
            <person name="Priest M."/>
            <person name="Roberts A."/>
            <person name="Saif S."/>
            <person name="Shea T."/>
            <person name="Sisk P."/>
            <person name="Sykes S."/>
            <person name="Wortman J."/>
            <person name="Nusbaum C."/>
            <person name="Birren B."/>
        </authorList>
    </citation>
    <scope>NUCLEOTIDE SEQUENCE [LARGE SCALE GENOMIC DNA]</scope>
    <source>
        <strain evidence="3">WRAIR2</strain>
    </source>
</reference>
<sequence>KNGREEEQQAVNKYNSLPLHAINAQQQQQQQQPRPTTNLNHVNNNHYHNYSLQPHYRQPGQQQLQQHHSYPAVRIAGEPSPQSLRLNYVTERILASTLPARRHQNGSSSPRATTNGTPPAADEHERELISMLEQKHKQNYRILDLESRLVNITLEKLCELCKYIDSWLGSGKEKIVVLQDR</sequence>
<dbReference type="Gene3D" id="3.90.190.10">
    <property type="entry name" value="Protein tyrosine phosphatase superfamily"/>
    <property type="match status" value="1"/>
</dbReference>
<dbReference type="PANTHER" id="PTHR45734">
    <property type="entry name" value="TENSIN"/>
    <property type="match status" value="1"/>
</dbReference>
<reference evidence="2" key="2">
    <citation type="submission" date="2020-05" db="UniProtKB">
        <authorList>
            <consortium name="EnsemblMetazoa"/>
        </authorList>
    </citation>
    <scope>IDENTIFICATION</scope>
    <source>
        <strain evidence="2">WRAIR2</strain>
    </source>
</reference>
<evidence type="ECO:0000313" key="2">
    <source>
        <dbReference type="EnsemblMetazoa" id="ADIR010422-PA"/>
    </source>
</evidence>
<protein>
    <submittedName>
        <fullName evidence="2">Uncharacterized protein</fullName>
    </submittedName>
</protein>
<dbReference type="GO" id="GO:0005925">
    <property type="term" value="C:focal adhesion"/>
    <property type="evidence" value="ECO:0007669"/>
    <property type="project" value="TreeGrafter"/>
</dbReference>
<dbReference type="VEuPathDB" id="VectorBase:ADIR010422"/>
<dbReference type="Proteomes" id="UP000075884">
    <property type="component" value="Unassembled WGS sequence"/>
</dbReference>
<feature type="compositionally biased region" description="Polar residues" evidence="1">
    <location>
        <begin position="105"/>
        <end position="117"/>
    </location>
</feature>
<proteinExistence type="predicted"/>
<keyword evidence="3" id="KW-1185">Reference proteome</keyword>
<feature type="region of interest" description="Disordered" evidence="1">
    <location>
        <begin position="97"/>
        <end position="121"/>
    </location>
</feature>
<dbReference type="PANTHER" id="PTHR45734:SF10">
    <property type="entry name" value="BLISTERY, ISOFORM A"/>
    <property type="match status" value="1"/>
</dbReference>
<dbReference type="InterPro" id="IPR051484">
    <property type="entry name" value="Tensin_PTEN_phosphatase"/>
</dbReference>
<dbReference type="STRING" id="7168.A0A182NRY2"/>
<dbReference type="AlphaFoldDB" id="A0A182NRY2"/>